<gene>
    <name evidence="1" type="ORF">TNCT_197171</name>
</gene>
<reference evidence="1" key="1">
    <citation type="submission" date="2020-07" db="EMBL/GenBank/DDBJ databases">
        <title>Multicomponent nature underlies the extraordinary mechanical properties of spider dragline silk.</title>
        <authorList>
            <person name="Kono N."/>
            <person name="Nakamura H."/>
            <person name="Mori M."/>
            <person name="Yoshida Y."/>
            <person name="Ohtoshi R."/>
            <person name="Malay A.D."/>
            <person name="Moran D.A.P."/>
            <person name="Tomita M."/>
            <person name="Numata K."/>
            <person name="Arakawa K."/>
        </authorList>
    </citation>
    <scope>NUCLEOTIDE SEQUENCE</scope>
</reference>
<keyword evidence="2" id="KW-1185">Reference proteome</keyword>
<dbReference type="EMBL" id="BMAO01000173">
    <property type="protein sequence ID" value="GFQ64946.1"/>
    <property type="molecule type" value="Genomic_DNA"/>
</dbReference>
<accession>A0A8X6EZ22</accession>
<comment type="caution">
    <text evidence="1">The sequence shown here is derived from an EMBL/GenBank/DDBJ whole genome shotgun (WGS) entry which is preliminary data.</text>
</comment>
<dbReference type="Proteomes" id="UP000887116">
    <property type="component" value="Unassembled WGS sequence"/>
</dbReference>
<dbReference type="AlphaFoldDB" id="A0A8X6EZ22"/>
<sequence>MYVGEPHRIRKRVYVSNDLPSERSHASTPVSLSHDSVAEQVCNKCPLIIMKCGVVLQMDIRQIPKECSRIIPTQHPVIWKSGGGALGFDPGIVRTIIINRFVCSLRLRDEIAMGKLIGD</sequence>
<evidence type="ECO:0000313" key="2">
    <source>
        <dbReference type="Proteomes" id="UP000887116"/>
    </source>
</evidence>
<evidence type="ECO:0000313" key="1">
    <source>
        <dbReference type="EMBL" id="GFQ64946.1"/>
    </source>
</evidence>
<dbReference type="OrthoDB" id="6438406at2759"/>
<proteinExistence type="predicted"/>
<name>A0A8X6EZ22_TRICU</name>
<protein>
    <submittedName>
        <fullName evidence="1">Uncharacterized protein</fullName>
    </submittedName>
</protein>
<organism evidence="1 2">
    <name type="scientific">Trichonephila clavata</name>
    <name type="common">Joro spider</name>
    <name type="synonym">Nephila clavata</name>
    <dbReference type="NCBI Taxonomy" id="2740835"/>
    <lineage>
        <taxon>Eukaryota</taxon>
        <taxon>Metazoa</taxon>
        <taxon>Ecdysozoa</taxon>
        <taxon>Arthropoda</taxon>
        <taxon>Chelicerata</taxon>
        <taxon>Arachnida</taxon>
        <taxon>Araneae</taxon>
        <taxon>Araneomorphae</taxon>
        <taxon>Entelegynae</taxon>
        <taxon>Araneoidea</taxon>
        <taxon>Nephilidae</taxon>
        <taxon>Trichonephila</taxon>
    </lineage>
</organism>